<proteinExistence type="predicted"/>
<feature type="compositionally biased region" description="Polar residues" evidence="5">
    <location>
        <begin position="894"/>
        <end position="909"/>
    </location>
</feature>
<dbReference type="GeneID" id="36564464"/>
<feature type="region of interest" description="Disordered" evidence="5">
    <location>
        <begin position="42"/>
        <end position="73"/>
    </location>
</feature>
<feature type="transmembrane region" description="Helical" evidence="6">
    <location>
        <begin position="758"/>
        <end position="783"/>
    </location>
</feature>
<dbReference type="PANTHER" id="PTHR23502:SF38">
    <property type="entry name" value="POLYAMINE TRANSPORTER 4"/>
    <property type="match status" value="1"/>
</dbReference>
<evidence type="ECO:0000256" key="3">
    <source>
        <dbReference type="ARBA" id="ARBA00022989"/>
    </source>
</evidence>
<dbReference type="AlphaFoldDB" id="A0A2P7YZK2"/>
<evidence type="ECO:0000259" key="7">
    <source>
        <dbReference type="PROSITE" id="PS50850"/>
    </source>
</evidence>
<dbReference type="InterPro" id="IPR011701">
    <property type="entry name" value="MFS"/>
</dbReference>
<feature type="compositionally biased region" description="Basic and acidic residues" evidence="5">
    <location>
        <begin position="910"/>
        <end position="926"/>
    </location>
</feature>
<feature type="region of interest" description="Disordered" evidence="5">
    <location>
        <begin position="319"/>
        <end position="342"/>
    </location>
</feature>
<dbReference type="EMBL" id="PYFQ01000001">
    <property type="protein sequence ID" value="PSK41391.1"/>
    <property type="molecule type" value="Genomic_DNA"/>
</dbReference>
<dbReference type="PANTHER" id="PTHR23502">
    <property type="entry name" value="MAJOR FACILITATOR SUPERFAMILY"/>
    <property type="match status" value="1"/>
</dbReference>
<feature type="domain" description="Major facilitator superfamily (MFS) profile" evidence="7">
    <location>
        <begin position="418"/>
        <end position="853"/>
    </location>
</feature>
<keyword evidence="2 6" id="KW-0812">Transmembrane</keyword>
<feature type="transmembrane region" description="Helical" evidence="6">
    <location>
        <begin position="638"/>
        <end position="662"/>
    </location>
</feature>
<keyword evidence="9" id="KW-1185">Reference proteome</keyword>
<comment type="caution">
    <text evidence="8">The sequence shown here is derived from an EMBL/GenBank/DDBJ whole genome shotgun (WGS) entry which is preliminary data.</text>
</comment>
<dbReference type="GO" id="GO:0015606">
    <property type="term" value="F:spermidine transmembrane transporter activity"/>
    <property type="evidence" value="ECO:0007669"/>
    <property type="project" value="TreeGrafter"/>
</dbReference>
<accession>A0A2P7YZK2</accession>
<dbReference type="Gene3D" id="1.20.1250.20">
    <property type="entry name" value="MFS general substrate transporter like domains"/>
    <property type="match status" value="1"/>
</dbReference>
<dbReference type="STRING" id="418784.A0A2P7YZK2"/>
<comment type="subcellular location">
    <subcellularLocation>
        <location evidence="1">Membrane</location>
        <topology evidence="1">Multi-pass membrane protein</topology>
    </subcellularLocation>
</comment>
<evidence type="ECO:0000256" key="5">
    <source>
        <dbReference type="SAM" id="MobiDB-lite"/>
    </source>
</evidence>
<dbReference type="SUPFAM" id="SSF103473">
    <property type="entry name" value="MFS general substrate transporter"/>
    <property type="match status" value="1"/>
</dbReference>
<feature type="transmembrane region" description="Helical" evidence="6">
    <location>
        <begin position="827"/>
        <end position="846"/>
    </location>
</feature>
<feature type="transmembrane region" description="Helical" evidence="6">
    <location>
        <begin position="682"/>
        <end position="701"/>
    </location>
</feature>
<keyword evidence="4 6" id="KW-0472">Membrane</keyword>
<feature type="transmembrane region" description="Helical" evidence="6">
    <location>
        <begin position="416"/>
        <end position="437"/>
    </location>
</feature>
<dbReference type="FunFam" id="1.20.1250.20:FF:000011">
    <property type="entry name" value="MFS multidrug transporter, putative"/>
    <property type="match status" value="1"/>
</dbReference>
<dbReference type="CDD" id="cd17323">
    <property type="entry name" value="MFS_Tpo1_MDR_like"/>
    <property type="match status" value="1"/>
</dbReference>
<feature type="region of interest" description="Disordered" evidence="5">
    <location>
        <begin position="873"/>
        <end position="926"/>
    </location>
</feature>
<reference evidence="8 9" key="1">
    <citation type="submission" date="2018-03" db="EMBL/GenBank/DDBJ databases">
        <title>Candida pseudohaemulonii genome assembly and annotation.</title>
        <authorList>
            <person name="Munoz J.F."/>
            <person name="Gade L.G."/>
            <person name="Chow N.A."/>
            <person name="Litvintseva A.P."/>
            <person name="Loparev V.N."/>
            <person name="Cuomo C.A."/>
        </authorList>
    </citation>
    <scope>NUCLEOTIDE SEQUENCE [LARGE SCALE GENOMIC DNA]</scope>
    <source>
        <strain evidence="8 9">B12108</strain>
    </source>
</reference>
<feature type="transmembrane region" description="Helical" evidence="6">
    <location>
        <begin position="733"/>
        <end position="752"/>
    </location>
</feature>
<keyword evidence="3 6" id="KW-1133">Transmembrane helix</keyword>
<dbReference type="VEuPathDB" id="FungiDB:C7M61_001073"/>
<dbReference type="Pfam" id="PF07690">
    <property type="entry name" value="MFS_1"/>
    <property type="match status" value="1"/>
</dbReference>
<dbReference type="Proteomes" id="UP000241107">
    <property type="component" value="Unassembled WGS sequence"/>
</dbReference>
<dbReference type="GO" id="GO:0000297">
    <property type="term" value="F:spermine transmembrane transporter activity"/>
    <property type="evidence" value="ECO:0007669"/>
    <property type="project" value="TreeGrafter"/>
</dbReference>
<dbReference type="PROSITE" id="PS50850">
    <property type="entry name" value="MFS"/>
    <property type="match status" value="1"/>
</dbReference>
<dbReference type="OrthoDB" id="3936150at2759"/>
<gene>
    <name evidence="8" type="ORF">C7M61_001073</name>
</gene>
<dbReference type="PROSITE" id="PS00216">
    <property type="entry name" value="SUGAR_TRANSPORT_1"/>
    <property type="match status" value="1"/>
</dbReference>
<evidence type="ECO:0000256" key="1">
    <source>
        <dbReference type="ARBA" id="ARBA00004141"/>
    </source>
</evidence>
<feature type="transmembrane region" description="Helical" evidence="6">
    <location>
        <begin position="483"/>
        <end position="502"/>
    </location>
</feature>
<evidence type="ECO:0000256" key="6">
    <source>
        <dbReference type="SAM" id="Phobius"/>
    </source>
</evidence>
<organism evidence="8 9">
    <name type="scientific">Candidozyma pseudohaemuli</name>
    <dbReference type="NCBI Taxonomy" id="418784"/>
    <lineage>
        <taxon>Eukaryota</taxon>
        <taxon>Fungi</taxon>
        <taxon>Dikarya</taxon>
        <taxon>Ascomycota</taxon>
        <taxon>Saccharomycotina</taxon>
        <taxon>Pichiomycetes</taxon>
        <taxon>Metschnikowiaceae</taxon>
        <taxon>Candidozyma</taxon>
    </lineage>
</organism>
<dbReference type="InterPro" id="IPR020846">
    <property type="entry name" value="MFS_dom"/>
</dbReference>
<name>A0A2P7YZK2_9ASCO</name>
<dbReference type="GO" id="GO:0042908">
    <property type="term" value="P:xenobiotic transport"/>
    <property type="evidence" value="ECO:0007669"/>
    <property type="project" value="UniProtKB-ARBA"/>
</dbReference>
<feature type="transmembrane region" description="Helical" evidence="6">
    <location>
        <begin position="542"/>
        <end position="562"/>
    </location>
</feature>
<dbReference type="RefSeq" id="XP_024716090.1">
    <property type="nucleotide sequence ID" value="XM_024856491.1"/>
</dbReference>
<feature type="compositionally biased region" description="Basic and acidic residues" evidence="5">
    <location>
        <begin position="58"/>
        <end position="68"/>
    </location>
</feature>
<feature type="transmembrane region" description="Helical" evidence="6">
    <location>
        <begin position="449"/>
        <end position="471"/>
    </location>
</feature>
<dbReference type="GO" id="GO:0140115">
    <property type="term" value="P:export across plasma membrane"/>
    <property type="evidence" value="ECO:0007669"/>
    <property type="project" value="UniProtKB-ARBA"/>
</dbReference>
<feature type="transmembrane region" description="Helical" evidence="6">
    <location>
        <begin position="803"/>
        <end position="821"/>
    </location>
</feature>
<evidence type="ECO:0000256" key="4">
    <source>
        <dbReference type="ARBA" id="ARBA00023136"/>
    </source>
</evidence>
<evidence type="ECO:0000313" key="9">
    <source>
        <dbReference type="Proteomes" id="UP000241107"/>
    </source>
</evidence>
<dbReference type="InterPro" id="IPR005829">
    <property type="entry name" value="Sugar_transporter_CS"/>
</dbReference>
<feature type="transmembrane region" description="Helical" evidence="6">
    <location>
        <begin position="508"/>
        <end position="530"/>
    </location>
</feature>
<protein>
    <recommendedName>
        <fullName evidence="7">Major facilitator superfamily (MFS) profile domain-containing protein</fullName>
    </recommendedName>
</protein>
<evidence type="ECO:0000313" key="8">
    <source>
        <dbReference type="EMBL" id="PSK41391.1"/>
    </source>
</evidence>
<sequence>MDLDKVLILLSLREEQGNMYQEDVDMNDAMDVDSMDIDSIHEVEDNEPTTPEPIKSSTVEETKQELHSPLDNSFTDEGEVLERLLVKLLSPTNLGARYAINQHNKHIQKNTQIEQHSQSPSPENLFYQTPRHQSSFTSGTDVFQRLHQQEPGPQRHFVPFPVQVHHHHYYYNGLSDSISPEPRIRPQSHKVLQEAQDENIEEGKDTHLPLPWDKSSTPAEERAYMLSLYLQLAVNLVVLATHNLSQQTMAFFGTSKSEEEALRAAAQLSGLQRGESSSSLHRLASSAYETASEFTNDDILYEPQTPDDNFDRYSQAIVNDRHNHEDRPSTAQGTAVDEEEDDHVKPFQIPTNEVPDYLNMTENELNRIATTSDTLSNLERESSHQSMTKLVDPKSLDWDGPDDKANPHNWPTWKKWFITLTVAVDCLCVSLGSSLYVAAVPELQVRMNISQTLGIAGLTFYLLGLAFGPVIASPISEVIGRRYIYISSLAISMLFTMGVGLAPNIRTILVLRFFAGYFGSPPMAIAGGTMSDLWGNSPAQMSIAMAFFCVAAFLGPVVGPIVGGFAAEHKGWKWTQWVSLMFSGAVLPLITLCPETQKFSILKKRAIKRGVNLEKPKITMEFVKFALKVFLFTPAEMLVVEPIVCLTSIYIAFVFAVLFGFFEAFPIIFRGVYGMGTGVSGLPFIGVGVGLIGGVAGYVVLDHLKFFPKNPDGTRGKFDEEGKPVWDAPETRLLVAEVGSVFLPIALFWLAWTARSDIHWIAPALAGVPFGFGLIWVFFGIVLYYSMAFPPQYVASALAANNLLRYVLASVFPLFIFQMYEKLHVDWATSLFAFIALAMIPIPFAFHKWGPTIRQKSKYGYAAHFRRLAEEKKANGEEVAKEDTSKEPEKIEPSSGSDDNQDIGSSPYDQHNRSENDAEKRVAEAV</sequence>
<dbReference type="InterPro" id="IPR036259">
    <property type="entry name" value="MFS_trans_sf"/>
</dbReference>
<evidence type="ECO:0000256" key="2">
    <source>
        <dbReference type="ARBA" id="ARBA00022692"/>
    </source>
</evidence>
<feature type="compositionally biased region" description="Basic and acidic residues" evidence="5">
    <location>
        <begin position="873"/>
        <end position="892"/>
    </location>
</feature>
<feature type="compositionally biased region" description="Basic and acidic residues" evidence="5">
    <location>
        <begin position="319"/>
        <end position="328"/>
    </location>
</feature>
<dbReference type="GO" id="GO:0005886">
    <property type="term" value="C:plasma membrane"/>
    <property type="evidence" value="ECO:0007669"/>
    <property type="project" value="TreeGrafter"/>
</dbReference>